<keyword evidence="4 12" id="KW-0863">Zinc-finger</keyword>
<comment type="similarity">
    <text evidence="2">Belongs to the THAP1 family.</text>
</comment>
<dbReference type="GO" id="GO:0005654">
    <property type="term" value="C:nucleoplasm"/>
    <property type="evidence" value="ECO:0007669"/>
    <property type="project" value="UniProtKB-SubCell"/>
</dbReference>
<keyword evidence="14" id="KW-1185">Reference proteome</keyword>
<dbReference type="InterPro" id="IPR026516">
    <property type="entry name" value="THAP1/10"/>
</dbReference>
<organism evidence="14 15">
    <name type="scientific">Glossina fuscipes</name>
    <dbReference type="NCBI Taxonomy" id="7396"/>
    <lineage>
        <taxon>Eukaryota</taxon>
        <taxon>Metazoa</taxon>
        <taxon>Ecdysozoa</taxon>
        <taxon>Arthropoda</taxon>
        <taxon>Hexapoda</taxon>
        <taxon>Insecta</taxon>
        <taxon>Pterygota</taxon>
        <taxon>Neoptera</taxon>
        <taxon>Endopterygota</taxon>
        <taxon>Diptera</taxon>
        <taxon>Brachycera</taxon>
        <taxon>Muscomorpha</taxon>
        <taxon>Hippoboscoidea</taxon>
        <taxon>Glossinidae</taxon>
        <taxon>Glossina</taxon>
    </lineage>
</organism>
<evidence type="ECO:0000256" key="12">
    <source>
        <dbReference type="PROSITE-ProRule" id="PRU00309"/>
    </source>
</evidence>
<feature type="domain" description="THAP-type" evidence="13">
    <location>
        <begin position="1"/>
        <end position="75"/>
    </location>
</feature>
<dbReference type="GO" id="GO:0008270">
    <property type="term" value="F:zinc ion binding"/>
    <property type="evidence" value="ECO:0007669"/>
    <property type="project" value="UniProtKB-KW"/>
</dbReference>
<feature type="domain" description="THAP-type" evidence="13">
    <location>
        <begin position="482"/>
        <end position="552"/>
    </location>
</feature>
<keyword evidence="3" id="KW-0479">Metal-binding</keyword>
<evidence type="ECO:0000256" key="2">
    <source>
        <dbReference type="ARBA" id="ARBA00006177"/>
    </source>
</evidence>
<sequence>MTNCVVFGCCGKSSADDNIRLYKFPQDKLTRIKWLENIGLQPEELKSMSKVCSRHFESGYLGFRRLKPRVIPTLCLGHEHRALHRNTVPFQWKRRNCCIKNCNSGYEQRFFKVPPKGEERRTWLSLCKLDNSTKKYLYICANHFNENAIGKRKLLKGAVPSRNLFLNDSLIGKTEKVNADTIGEDTETNENESVTNSSLSERFIKDKLTISRAVYKTEDSEDYTSEVEVCPNGCHRNFLQKERKLLAEIIRQNEEIIQLKDIISVLKQRFQNLENSSFIANANTSEEAIAFSKMICGGRKKKFGKDEKILAQNIFSISSKCYNFMRSTLKFNLPHKSSVDNWCSVLPKSADSDDIIFEQVFIPKDSDYEQSNNNLDNFVFNRNKENEMGSVMKYCIVQGCNVKSTSGDKVTMFDFPPDKPTRLKWLENIGVQAKDLNTATRVCSRHFETKYAGKRLRRRVVPTLHLGDYQKAVHQNTISASMKKRRCAIDNCRSDAENRFFRIPAGGEKRKTWLNLCKLDDRLKHMFLCWNHFNESDIKTNRLAKGAVPCKNLFTNDDDSVKLKNVGAGINKEESENSQNSFTASAFNSSEQTWRDEEIDENSVNCTTYEKTEILERKQNGPGVCATNRDRERGQEENKWLAEIALKNQEIIQLKSTISALKTKLQKLENSSFIIEPDTSKVAFAFSKMICGAKSKKFTEEQKRLAQHFFSVSAKCYNFMRGTLEFTLPNDSSFCRADLSHEDDYQFAFEQVFIPKGFGYDRSNNLLDSCERVCNPLKVTNCNPST</sequence>
<keyword evidence="11" id="KW-0131">Cell cycle</keyword>
<keyword evidence="6" id="KW-0805">Transcription regulation</keyword>
<dbReference type="Pfam" id="PF12017">
    <property type="entry name" value="Tnp_P_element"/>
    <property type="match status" value="1"/>
</dbReference>
<keyword evidence="7" id="KW-0175">Coiled coil</keyword>
<keyword evidence="9" id="KW-0804">Transcription</keyword>
<evidence type="ECO:0000256" key="10">
    <source>
        <dbReference type="ARBA" id="ARBA00023242"/>
    </source>
</evidence>
<dbReference type="KEGG" id="gfs:119631240"/>
<reference evidence="15" key="1">
    <citation type="submission" date="2025-08" db="UniProtKB">
        <authorList>
            <consortium name="RefSeq"/>
        </authorList>
    </citation>
    <scope>IDENTIFICATION</scope>
    <source>
        <tissue evidence="15">Whole body pupa</tissue>
    </source>
</reference>
<evidence type="ECO:0000256" key="7">
    <source>
        <dbReference type="ARBA" id="ARBA00023054"/>
    </source>
</evidence>
<dbReference type="InterPro" id="IPR038441">
    <property type="entry name" value="THAP_Znf_sf"/>
</dbReference>
<keyword evidence="5" id="KW-0862">Zinc</keyword>
<dbReference type="Gene3D" id="6.20.210.20">
    <property type="entry name" value="THAP domain"/>
    <property type="match status" value="4"/>
</dbReference>
<dbReference type="AlphaFoldDB" id="A0A8U0WE46"/>
<dbReference type="RefSeq" id="XP_037883320.1">
    <property type="nucleotide sequence ID" value="XM_038027392.1"/>
</dbReference>
<evidence type="ECO:0000313" key="14">
    <source>
        <dbReference type="Proteomes" id="UP000092443"/>
    </source>
</evidence>
<dbReference type="PANTHER" id="PTHR46600:SF1">
    <property type="entry name" value="THAP DOMAIN-CONTAINING PROTEIN 1"/>
    <property type="match status" value="1"/>
</dbReference>
<feature type="domain" description="THAP-type" evidence="13">
    <location>
        <begin position="93"/>
        <end position="163"/>
    </location>
</feature>
<proteinExistence type="inferred from homology"/>
<dbReference type="SMART" id="SM00980">
    <property type="entry name" value="THAP"/>
    <property type="match status" value="4"/>
</dbReference>
<evidence type="ECO:0000256" key="9">
    <source>
        <dbReference type="ARBA" id="ARBA00023163"/>
    </source>
</evidence>
<evidence type="ECO:0000256" key="3">
    <source>
        <dbReference type="ARBA" id="ARBA00022723"/>
    </source>
</evidence>
<dbReference type="GeneID" id="119631240"/>
<dbReference type="InterPro" id="IPR021896">
    <property type="entry name" value="THAP9-like_HTH"/>
</dbReference>
<evidence type="ECO:0000256" key="5">
    <source>
        <dbReference type="ARBA" id="ARBA00022833"/>
    </source>
</evidence>
<keyword evidence="10" id="KW-0539">Nucleus</keyword>
<feature type="domain" description="THAP-type" evidence="13">
    <location>
        <begin position="388"/>
        <end position="465"/>
    </location>
</feature>
<evidence type="ECO:0000256" key="6">
    <source>
        <dbReference type="ARBA" id="ARBA00023015"/>
    </source>
</evidence>
<gene>
    <name evidence="15" type="primary">LOC119631240</name>
</gene>
<dbReference type="GO" id="GO:0043565">
    <property type="term" value="F:sequence-specific DNA binding"/>
    <property type="evidence" value="ECO:0007669"/>
    <property type="project" value="InterPro"/>
</dbReference>
<evidence type="ECO:0000313" key="15">
    <source>
        <dbReference type="RefSeq" id="XP_037883320.1"/>
    </source>
</evidence>
<accession>A0A8U0WE46</accession>
<dbReference type="SUPFAM" id="SSF57716">
    <property type="entry name" value="Glucocorticoid receptor-like (DNA-binding domain)"/>
    <property type="match status" value="4"/>
</dbReference>
<keyword evidence="8 12" id="KW-0238">DNA-binding</keyword>
<evidence type="ECO:0000259" key="13">
    <source>
        <dbReference type="PROSITE" id="PS50950"/>
    </source>
</evidence>
<name>A0A8U0WE46_9MUSC</name>
<dbReference type="Pfam" id="PF05485">
    <property type="entry name" value="THAP"/>
    <property type="match status" value="4"/>
</dbReference>
<evidence type="ECO:0000256" key="8">
    <source>
        <dbReference type="ARBA" id="ARBA00023125"/>
    </source>
</evidence>
<dbReference type="PANTHER" id="PTHR46600">
    <property type="entry name" value="THAP DOMAIN-CONTAINING"/>
    <property type="match status" value="1"/>
</dbReference>
<protein>
    <submittedName>
        <fullName evidence="15">Uncharacterized protein LOC119631240</fullName>
    </submittedName>
</protein>
<dbReference type="PROSITE" id="PS50950">
    <property type="entry name" value="ZF_THAP"/>
    <property type="match status" value="4"/>
</dbReference>
<dbReference type="InterPro" id="IPR006612">
    <property type="entry name" value="THAP_Znf"/>
</dbReference>
<evidence type="ECO:0000256" key="1">
    <source>
        <dbReference type="ARBA" id="ARBA00004642"/>
    </source>
</evidence>
<dbReference type="Proteomes" id="UP000092443">
    <property type="component" value="Unplaced"/>
</dbReference>
<comment type="subcellular location">
    <subcellularLocation>
        <location evidence="1">Nucleus</location>
        <location evidence="1">Nucleoplasm</location>
    </subcellularLocation>
</comment>
<dbReference type="SMART" id="SM00692">
    <property type="entry name" value="DM3"/>
    <property type="match status" value="4"/>
</dbReference>
<evidence type="ECO:0000256" key="11">
    <source>
        <dbReference type="ARBA" id="ARBA00023306"/>
    </source>
</evidence>
<evidence type="ECO:0000256" key="4">
    <source>
        <dbReference type="ARBA" id="ARBA00022771"/>
    </source>
</evidence>